<sequence>MKSLRFLRKVSIRVRMCLFLATMLALECAVGFMHYNAVKSFDVPMMLLALCVLVTLIGGLAVTASITAPINEFRAFMKKLKETLDFTLEYDVWSDDEMAEVGKVTYQFLDHVQELIGFISKSSAEVEGLSKTVLSMANKDDSVAGRLLDEITELSKMMERFASDMSSLNAGVQEVASGNQIAAARTMDIAKEIADASKSAEEGLAVIGQMSERINKAAEESLQSIATVNELAQKIEDINQLLENISRIATRTNMLALNAGIEAARAGAGGKGFAVVAEEIRKLAYESSDVASNVSRQMGDMSLKLQSVINSVRAGSSTSADANQRAKATMETISAILENLKKVSSAANDLSAVSEEQAASSEEISATLQSISTEVERIKGFVIEAEKAMSQLADSASDLSDRARNMEELALSLKNLVGRFKLWQGDKLQNV</sequence>
<evidence type="ECO:0000313" key="7">
    <source>
        <dbReference type="EMBL" id="SIN79588.1"/>
    </source>
</evidence>
<organism evidence="7 8">
    <name type="scientific">Acetomicrobium flavidum</name>
    <dbReference type="NCBI Taxonomy" id="49896"/>
    <lineage>
        <taxon>Bacteria</taxon>
        <taxon>Thermotogati</taxon>
        <taxon>Synergistota</taxon>
        <taxon>Synergistia</taxon>
        <taxon>Synergistales</taxon>
        <taxon>Acetomicrobiaceae</taxon>
        <taxon>Acetomicrobium</taxon>
    </lineage>
</organism>
<dbReference type="PROSITE" id="PS50885">
    <property type="entry name" value="HAMP"/>
    <property type="match status" value="1"/>
</dbReference>
<dbReference type="Proteomes" id="UP000185093">
    <property type="component" value="Unassembled WGS sequence"/>
</dbReference>
<keyword evidence="4" id="KW-0472">Membrane</keyword>
<keyword evidence="8" id="KW-1185">Reference proteome</keyword>
<evidence type="ECO:0000259" key="5">
    <source>
        <dbReference type="PROSITE" id="PS50111"/>
    </source>
</evidence>
<evidence type="ECO:0000256" key="4">
    <source>
        <dbReference type="SAM" id="Phobius"/>
    </source>
</evidence>
<dbReference type="Pfam" id="PF00015">
    <property type="entry name" value="MCPsignal"/>
    <property type="match status" value="1"/>
</dbReference>
<dbReference type="PANTHER" id="PTHR32089:SF112">
    <property type="entry name" value="LYSOZYME-LIKE PROTEIN-RELATED"/>
    <property type="match status" value="1"/>
</dbReference>
<feature type="transmembrane region" description="Helical" evidence="4">
    <location>
        <begin position="12"/>
        <end position="35"/>
    </location>
</feature>
<dbReference type="EMBL" id="FSQZ01000001">
    <property type="protein sequence ID" value="SIN79588.1"/>
    <property type="molecule type" value="Genomic_DNA"/>
</dbReference>
<dbReference type="PANTHER" id="PTHR32089">
    <property type="entry name" value="METHYL-ACCEPTING CHEMOTAXIS PROTEIN MCPB"/>
    <property type="match status" value="1"/>
</dbReference>
<feature type="transmembrane region" description="Helical" evidence="4">
    <location>
        <begin position="47"/>
        <end position="70"/>
    </location>
</feature>
<dbReference type="InterPro" id="IPR004089">
    <property type="entry name" value="MCPsignal_dom"/>
</dbReference>
<dbReference type="Gene3D" id="1.10.287.950">
    <property type="entry name" value="Methyl-accepting chemotaxis protein"/>
    <property type="match status" value="1"/>
</dbReference>
<gene>
    <name evidence="7" type="ORF">SAMN05444368_1983</name>
</gene>
<feature type="domain" description="Methyl-accepting transducer" evidence="5">
    <location>
        <begin position="136"/>
        <end position="372"/>
    </location>
</feature>
<reference evidence="7 8" key="1">
    <citation type="submission" date="2016-11" db="EMBL/GenBank/DDBJ databases">
        <authorList>
            <person name="Varghese N."/>
            <person name="Submissions S."/>
        </authorList>
    </citation>
    <scope>NUCLEOTIDE SEQUENCE [LARGE SCALE GENOMIC DNA]</scope>
    <source>
        <strain evidence="7 8">DSM 20664</strain>
    </source>
</reference>
<accession>A0ABY1JFK9</accession>
<proteinExistence type="inferred from homology"/>
<feature type="domain" description="HAMP" evidence="6">
    <location>
        <begin position="64"/>
        <end position="117"/>
    </location>
</feature>
<evidence type="ECO:0000256" key="3">
    <source>
        <dbReference type="PROSITE-ProRule" id="PRU00284"/>
    </source>
</evidence>
<dbReference type="Gene3D" id="6.10.340.10">
    <property type="match status" value="1"/>
</dbReference>
<dbReference type="PROSITE" id="PS50111">
    <property type="entry name" value="CHEMOTAXIS_TRANSDUC_2"/>
    <property type="match status" value="1"/>
</dbReference>
<dbReference type="RefSeq" id="WP_074200101.1">
    <property type="nucleotide sequence ID" value="NZ_FSQZ01000001.1"/>
</dbReference>
<dbReference type="InterPro" id="IPR003660">
    <property type="entry name" value="HAMP_dom"/>
</dbReference>
<evidence type="ECO:0000256" key="1">
    <source>
        <dbReference type="ARBA" id="ARBA00023224"/>
    </source>
</evidence>
<evidence type="ECO:0000259" key="6">
    <source>
        <dbReference type="PROSITE" id="PS50885"/>
    </source>
</evidence>
<dbReference type="SUPFAM" id="SSF58104">
    <property type="entry name" value="Methyl-accepting chemotaxis protein (MCP) signaling domain"/>
    <property type="match status" value="1"/>
</dbReference>
<name>A0ABY1JFK9_9BACT</name>
<evidence type="ECO:0000313" key="8">
    <source>
        <dbReference type="Proteomes" id="UP000185093"/>
    </source>
</evidence>
<comment type="caution">
    <text evidence="7">The sequence shown here is derived from an EMBL/GenBank/DDBJ whole genome shotgun (WGS) entry which is preliminary data.</text>
</comment>
<comment type="similarity">
    <text evidence="2">Belongs to the methyl-accepting chemotaxis (MCP) protein family.</text>
</comment>
<evidence type="ECO:0000256" key="2">
    <source>
        <dbReference type="ARBA" id="ARBA00029447"/>
    </source>
</evidence>
<keyword evidence="4" id="KW-0812">Transmembrane</keyword>
<keyword evidence="1 3" id="KW-0807">Transducer</keyword>
<keyword evidence="4" id="KW-1133">Transmembrane helix</keyword>
<protein>
    <submittedName>
        <fullName evidence="7">Methyl-accepting chemotaxis protein</fullName>
    </submittedName>
</protein>
<dbReference type="SMART" id="SM00283">
    <property type="entry name" value="MA"/>
    <property type="match status" value="1"/>
</dbReference>